<reference evidence="7" key="1">
    <citation type="journal article" date="2016" name="Stand. Genomic Sci.">
        <title>Complete genome sequence of Methanospirillum hungatei type strain JF1.</title>
        <authorList>
            <person name="Gunsalus R.P."/>
            <person name="Cook L.E."/>
            <person name="Crable B."/>
            <person name="Rohlin L."/>
            <person name="McDonald E."/>
            <person name="Mouttaki H."/>
            <person name="Sieber J.R."/>
            <person name="Poweleit N."/>
            <person name="Zhou H."/>
            <person name="Lapidus A.L."/>
            <person name="Daligault H.E."/>
            <person name="Land M."/>
            <person name="Gilna P."/>
            <person name="Ivanova N."/>
            <person name="Kyrpides N."/>
            <person name="Culley D.E."/>
            <person name="McInerney M.J."/>
        </authorList>
    </citation>
    <scope>NUCLEOTIDE SEQUENCE [LARGE SCALE GENOMIC DNA]</scope>
    <source>
        <strain evidence="7">ATCC 27890 / DSM 864 / NBRC 100397 / JF-1</strain>
    </source>
</reference>
<dbReference type="HOGENOM" id="CLU_005533_4_3_2"/>
<dbReference type="eggNOG" id="arCOG03411">
    <property type="taxonomic scope" value="Archaea"/>
</dbReference>
<dbReference type="GO" id="GO:0008171">
    <property type="term" value="F:O-methyltransferase activity"/>
    <property type="evidence" value="ECO:0007669"/>
    <property type="project" value="InterPro"/>
</dbReference>
<dbReference type="InterPro" id="IPR036390">
    <property type="entry name" value="WH_DNA-bd_sf"/>
</dbReference>
<evidence type="ECO:0000313" key="6">
    <source>
        <dbReference type="EMBL" id="ABD41076.1"/>
    </source>
</evidence>
<dbReference type="KEGG" id="mhu:Mhun_1336"/>
<dbReference type="SUPFAM" id="SSF53335">
    <property type="entry name" value="S-adenosyl-L-methionine-dependent methyltransferases"/>
    <property type="match status" value="1"/>
</dbReference>
<dbReference type="GeneID" id="3922854"/>
<dbReference type="PANTHER" id="PTHR11746">
    <property type="entry name" value="O-METHYLTRANSFERASE"/>
    <property type="match status" value="1"/>
</dbReference>
<dbReference type="GO" id="GO:0046983">
    <property type="term" value="F:protein dimerization activity"/>
    <property type="evidence" value="ECO:0007669"/>
    <property type="project" value="InterPro"/>
</dbReference>
<dbReference type="InterPro" id="IPR036388">
    <property type="entry name" value="WH-like_DNA-bd_sf"/>
</dbReference>
<dbReference type="Proteomes" id="UP000001941">
    <property type="component" value="Chromosome"/>
</dbReference>
<dbReference type="SUPFAM" id="SSF46785">
    <property type="entry name" value="Winged helix' DNA-binding domain"/>
    <property type="match status" value="1"/>
</dbReference>
<dbReference type="InParanoid" id="Q2FPR0"/>
<sequence>MDIPDIQRSFKPLQDLLLKKSEANILLAAIELDLFTLLEKTHSAEDIAQTHHLHKQNTIHLLNALAAFDVIQKDGDCYYNSPIAHDFLVKGNDTYLGDYLCASDPWYSIHPEKISRLVRDGPDSGANEIIMSSREFQEMQTRGSINYQRSGMAQIVVKLISSLPEYNGFSRMLDLGCGPGLLGIALILDHPTMNGVLFDQPPVAEVARRCAAEYGVSDRVTVMSGDYLNDSIGEEYDLILASMTLNYALGSFDSLMKKIYEALRPGGVFVTISDGTIRNGTKPEEMVISMLLPDLMGQNMAIHEDFIANAMLDAGFYKVRSRPVQTPVGEVECTIGKKR</sequence>
<dbReference type="InterPro" id="IPR029063">
    <property type="entry name" value="SAM-dependent_MTases_sf"/>
</dbReference>
<dbReference type="STRING" id="323259.Mhun_1336"/>
<organism evidence="6 7">
    <name type="scientific">Methanospirillum hungatei JF-1 (strain ATCC 27890 / DSM 864 / NBRC 100397 / JF-1)</name>
    <dbReference type="NCBI Taxonomy" id="323259"/>
    <lineage>
        <taxon>Archaea</taxon>
        <taxon>Methanobacteriati</taxon>
        <taxon>Methanobacteriota</taxon>
        <taxon>Stenosarchaea group</taxon>
        <taxon>Methanomicrobia</taxon>
        <taxon>Methanomicrobiales</taxon>
        <taxon>Methanospirillaceae</taxon>
        <taxon>Methanospirillum</taxon>
    </lineage>
</organism>
<dbReference type="PROSITE" id="PS51683">
    <property type="entry name" value="SAM_OMT_II"/>
    <property type="match status" value="1"/>
</dbReference>
<protein>
    <submittedName>
        <fullName evidence="6">O-methyltransferase, family 2</fullName>
    </submittedName>
</protein>
<feature type="domain" description="O-methyltransferase dimerisation" evidence="5">
    <location>
        <begin position="24"/>
        <end position="89"/>
    </location>
</feature>
<keyword evidence="7" id="KW-1185">Reference proteome</keyword>
<dbReference type="InterPro" id="IPR012967">
    <property type="entry name" value="COMT_dimerisation"/>
</dbReference>
<dbReference type="CDD" id="cd02440">
    <property type="entry name" value="AdoMet_MTases"/>
    <property type="match status" value="1"/>
</dbReference>
<gene>
    <name evidence="6" type="ordered locus">Mhun_1336</name>
</gene>
<dbReference type="Pfam" id="PF00891">
    <property type="entry name" value="Methyltransf_2"/>
    <property type="match status" value="1"/>
</dbReference>
<dbReference type="Gene3D" id="3.40.50.150">
    <property type="entry name" value="Vaccinia Virus protein VP39"/>
    <property type="match status" value="1"/>
</dbReference>
<name>Q2FPR0_METHJ</name>
<evidence type="ECO:0000259" key="5">
    <source>
        <dbReference type="Pfam" id="PF08100"/>
    </source>
</evidence>
<dbReference type="InterPro" id="IPR001077">
    <property type="entry name" value="COMT_C"/>
</dbReference>
<dbReference type="EMBL" id="CP000254">
    <property type="protein sequence ID" value="ABD41076.1"/>
    <property type="molecule type" value="Genomic_DNA"/>
</dbReference>
<keyword evidence="2" id="KW-0808">Transferase</keyword>
<evidence type="ECO:0000256" key="1">
    <source>
        <dbReference type="ARBA" id="ARBA00022603"/>
    </source>
</evidence>
<proteinExistence type="predicted"/>
<evidence type="ECO:0000256" key="2">
    <source>
        <dbReference type="ARBA" id="ARBA00022679"/>
    </source>
</evidence>
<dbReference type="RefSeq" id="WP_011448353.1">
    <property type="nucleotide sequence ID" value="NC_007796.1"/>
</dbReference>
<dbReference type="Pfam" id="PF08100">
    <property type="entry name" value="Dimerisation"/>
    <property type="match status" value="1"/>
</dbReference>
<keyword evidence="1" id="KW-0489">Methyltransferase</keyword>
<evidence type="ECO:0000259" key="4">
    <source>
        <dbReference type="Pfam" id="PF00891"/>
    </source>
</evidence>
<dbReference type="Gene3D" id="1.10.10.10">
    <property type="entry name" value="Winged helix-like DNA-binding domain superfamily/Winged helix DNA-binding domain"/>
    <property type="match status" value="1"/>
</dbReference>
<dbReference type="GO" id="GO:0032259">
    <property type="term" value="P:methylation"/>
    <property type="evidence" value="ECO:0007669"/>
    <property type="project" value="UniProtKB-KW"/>
</dbReference>
<dbReference type="AlphaFoldDB" id="Q2FPR0"/>
<feature type="domain" description="O-methyltransferase C-terminal" evidence="4">
    <location>
        <begin position="152"/>
        <end position="273"/>
    </location>
</feature>
<dbReference type="EnsemblBacteria" id="ABD41076">
    <property type="protein sequence ID" value="ABD41076"/>
    <property type="gene ID" value="Mhun_1336"/>
</dbReference>
<evidence type="ECO:0000313" key="7">
    <source>
        <dbReference type="Proteomes" id="UP000001941"/>
    </source>
</evidence>
<dbReference type="InterPro" id="IPR016461">
    <property type="entry name" value="COMT-like"/>
</dbReference>
<dbReference type="OrthoDB" id="146767at2157"/>
<keyword evidence="3" id="KW-0949">S-adenosyl-L-methionine</keyword>
<accession>Q2FPR0</accession>
<evidence type="ECO:0000256" key="3">
    <source>
        <dbReference type="ARBA" id="ARBA00022691"/>
    </source>
</evidence>